<protein>
    <submittedName>
        <fullName evidence="10">Uncharacterized protein</fullName>
    </submittedName>
</protein>
<dbReference type="SMART" id="SM00356">
    <property type="entry name" value="ZnF_C3H1"/>
    <property type="match status" value="1"/>
</dbReference>
<dbReference type="GO" id="GO:0000398">
    <property type="term" value="P:mRNA splicing, via spliceosome"/>
    <property type="evidence" value="ECO:0007669"/>
    <property type="project" value="InterPro"/>
</dbReference>
<feature type="zinc finger region" description="C3H1-type" evidence="6">
    <location>
        <begin position="130"/>
        <end position="157"/>
    </location>
</feature>
<evidence type="ECO:0000256" key="5">
    <source>
        <dbReference type="PROSITE-ProRule" id="PRU00176"/>
    </source>
</evidence>
<feature type="region of interest" description="Disordered" evidence="7">
    <location>
        <begin position="177"/>
        <end position="301"/>
    </location>
</feature>
<keyword evidence="2 6" id="KW-0863">Zinc-finger</keyword>
<dbReference type="FunFam" id="3.30.70.330:FF:000462">
    <property type="entry name" value="Zinc finger CCCH domain-containing protein 25"/>
    <property type="match status" value="1"/>
</dbReference>
<dbReference type="AlphaFoldDB" id="A0AAN7JYC1"/>
<feature type="domain" description="C3H1-type" evidence="9">
    <location>
        <begin position="130"/>
        <end position="157"/>
    </location>
</feature>
<dbReference type="GO" id="GO:0071011">
    <property type="term" value="C:precatalytic spliceosome"/>
    <property type="evidence" value="ECO:0007669"/>
    <property type="project" value="TreeGrafter"/>
</dbReference>
<evidence type="ECO:0000256" key="4">
    <source>
        <dbReference type="ARBA" id="ARBA00022884"/>
    </source>
</evidence>
<name>A0AAN7JYC1_9MYRT</name>
<dbReference type="InterPro" id="IPR036855">
    <property type="entry name" value="Znf_CCCH_sf"/>
</dbReference>
<dbReference type="PROSITE" id="PS50102">
    <property type="entry name" value="RRM"/>
    <property type="match status" value="1"/>
</dbReference>
<dbReference type="SUPFAM" id="SSF90229">
    <property type="entry name" value="CCCH zinc finger"/>
    <property type="match status" value="1"/>
</dbReference>
<evidence type="ECO:0000259" key="9">
    <source>
        <dbReference type="PROSITE" id="PS50103"/>
    </source>
</evidence>
<dbReference type="GO" id="GO:0008270">
    <property type="term" value="F:zinc ion binding"/>
    <property type="evidence" value="ECO:0007669"/>
    <property type="project" value="UniProtKB-KW"/>
</dbReference>
<keyword evidence="1 6" id="KW-0479">Metal-binding</keyword>
<evidence type="ECO:0000259" key="8">
    <source>
        <dbReference type="PROSITE" id="PS50102"/>
    </source>
</evidence>
<dbReference type="InterPro" id="IPR000504">
    <property type="entry name" value="RRM_dom"/>
</dbReference>
<sequence length="362" mass="42026">MNPLTLVKRIQKINTTEASLGISEKGSWHAKYKDSAYIFVGGIPFDLTEGDLLTVFAQYGEVVDVNLVRDKGTGKSKGFAFLAYEDQRSTNLAVDNLNGGTVAGRIIRVDHVSNYKKKEEEDEEAARKKREERGVCRAFQRGECTRGDGCKFSHDEQRAANTGWGADDQKVRWGHDKYDGPVRSDKKPDKFNRCRIPENATDARGSYDTDIGSTLKGREMQSDEKRLRRNVDEELETESRVDQKKGKILRSDNYDHFKSTSKDYERIEDGTSKRFDDERLGRKPREGDYRKESKRSRRGSDDFDVRTWYRTEEKLLHRHESESYQRKYENRRCESKSSRDTDHSFRRRRGEDQNEGGRESSR</sequence>
<gene>
    <name evidence="10" type="ORF">SAY87_001592</name>
</gene>
<proteinExistence type="predicted"/>
<dbReference type="Gene3D" id="3.30.1370.210">
    <property type="match status" value="1"/>
</dbReference>
<accession>A0AAN7JYC1</accession>
<evidence type="ECO:0000313" key="11">
    <source>
        <dbReference type="Proteomes" id="UP001345219"/>
    </source>
</evidence>
<evidence type="ECO:0000256" key="1">
    <source>
        <dbReference type="ARBA" id="ARBA00022723"/>
    </source>
</evidence>
<dbReference type="Pfam" id="PF00076">
    <property type="entry name" value="RRM_1"/>
    <property type="match status" value="1"/>
</dbReference>
<dbReference type="InterPro" id="IPR041367">
    <property type="entry name" value="Znf-CCCH_4"/>
</dbReference>
<dbReference type="InterPro" id="IPR045844">
    <property type="entry name" value="RRM_Ist3-like"/>
</dbReference>
<dbReference type="Gene3D" id="3.30.70.330">
    <property type="match status" value="1"/>
</dbReference>
<evidence type="ECO:0000256" key="7">
    <source>
        <dbReference type="SAM" id="MobiDB-lite"/>
    </source>
</evidence>
<reference evidence="10 11" key="1">
    <citation type="journal article" date="2023" name="Hortic Res">
        <title>Pangenome of water caltrop reveals structural variations and asymmetric subgenome divergence after allopolyploidization.</title>
        <authorList>
            <person name="Zhang X."/>
            <person name="Chen Y."/>
            <person name="Wang L."/>
            <person name="Yuan Y."/>
            <person name="Fang M."/>
            <person name="Shi L."/>
            <person name="Lu R."/>
            <person name="Comes H.P."/>
            <person name="Ma Y."/>
            <person name="Chen Y."/>
            <person name="Huang G."/>
            <person name="Zhou Y."/>
            <person name="Zheng Z."/>
            <person name="Qiu Y."/>
        </authorList>
    </citation>
    <scope>NUCLEOTIDE SEQUENCE [LARGE SCALE GENOMIC DNA]</scope>
    <source>
        <tissue evidence="10">Roots</tissue>
    </source>
</reference>
<evidence type="ECO:0000256" key="6">
    <source>
        <dbReference type="PROSITE-ProRule" id="PRU00723"/>
    </source>
</evidence>
<feature type="compositionally biased region" description="Basic and acidic residues" evidence="7">
    <location>
        <begin position="177"/>
        <end position="196"/>
    </location>
</feature>
<dbReference type="SUPFAM" id="SSF54928">
    <property type="entry name" value="RNA-binding domain, RBD"/>
    <property type="match status" value="1"/>
</dbReference>
<feature type="domain" description="RRM" evidence="8">
    <location>
        <begin position="36"/>
        <end position="114"/>
    </location>
</feature>
<dbReference type="InterPro" id="IPR051847">
    <property type="entry name" value="RNA_proc/Spliceosome_comp"/>
</dbReference>
<feature type="region of interest" description="Disordered" evidence="7">
    <location>
        <begin position="319"/>
        <end position="362"/>
    </location>
</feature>
<dbReference type="InterPro" id="IPR035979">
    <property type="entry name" value="RBD_domain_sf"/>
</dbReference>
<dbReference type="GO" id="GO:0005686">
    <property type="term" value="C:U2 snRNP"/>
    <property type="evidence" value="ECO:0007669"/>
    <property type="project" value="TreeGrafter"/>
</dbReference>
<dbReference type="Proteomes" id="UP001345219">
    <property type="component" value="Chromosome 2"/>
</dbReference>
<keyword evidence="3 6" id="KW-0862">Zinc</keyword>
<keyword evidence="11" id="KW-1185">Reference proteome</keyword>
<dbReference type="CDD" id="cd12411">
    <property type="entry name" value="RRM_ist3_like"/>
    <property type="match status" value="1"/>
</dbReference>
<feature type="compositionally biased region" description="Basic and acidic residues" evidence="7">
    <location>
        <begin position="216"/>
        <end position="291"/>
    </location>
</feature>
<dbReference type="InterPro" id="IPR000571">
    <property type="entry name" value="Znf_CCCH"/>
</dbReference>
<dbReference type="SMART" id="SM00360">
    <property type="entry name" value="RRM"/>
    <property type="match status" value="1"/>
</dbReference>
<evidence type="ECO:0000256" key="3">
    <source>
        <dbReference type="ARBA" id="ARBA00022833"/>
    </source>
</evidence>
<dbReference type="InterPro" id="IPR012677">
    <property type="entry name" value="Nucleotide-bd_a/b_plait_sf"/>
</dbReference>
<dbReference type="PANTHER" id="PTHR45880">
    <property type="entry name" value="RNA-BINDING MOTIF PROTEIN, X-LINKED 2"/>
    <property type="match status" value="1"/>
</dbReference>
<dbReference type="PROSITE" id="PS50103">
    <property type="entry name" value="ZF_C3H1"/>
    <property type="match status" value="1"/>
</dbReference>
<dbReference type="EMBL" id="JAXIOK010000015">
    <property type="protein sequence ID" value="KAK4753488.1"/>
    <property type="molecule type" value="Genomic_DNA"/>
</dbReference>
<organism evidence="10 11">
    <name type="scientific">Trapa incisa</name>
    <dbReference type="NCBI Taxonomy" id="236973"/>
    <lineage>
        <taxon>Eukaryota</taxon>
        <taxon>Viridiplantae</taxon>
        <taxon>Streptophyta</taxon>
        <taxon>Embryophyta</taxon>
        <taxon>Tracheophyta</taxon>
        <taxon>Spermatophyta</taxon>
        <taxon>Magnoliopsida</taxon>
        <taxon>eudicotyledons</taxon>
        <taxon>Gunneridae</taxon>
        <taxon>Pentapetalae</taxon>
        <taxon>rosids</taxon>
        <taxon>malvids</taxon>
        <taxon>Myrtales</taxon>
        <taxon>Lythraceae</taxon>
        <taxon>Trapa</taxon>
    </lineage>
</organism>
<dbReference type="Pfam" id="PF18044">
    <property type="entry name" value="zf-CCCH_4"/>
    <property type="match status" value="1"/>
</dbReference>
<evidence type="ECO:0000256" key="2">
    <source>
        <dbReference type="ARBA" id="ARBA00022771"/>
    </source>
</evidence>
<comment type="caution">
    <text evidence="10">The sequence shown here is derived from an EMBL/GenBank/DDBJ whole genome shotgun (WGS) entry which is preliminary data.</text>
</comment>
<dbReference type="GO" id="GO:0071013">
    <property type="term" value="C:catalytic step 2 spliceosome"/>
    <property type="evidence" value="ECO:0007669"/>
    <property type="project" value="TreeGrafter"/>
</dbReference>
<evidence type="ECO:0000313" key="10">
    <source>
        <dbReference type="EMBL" id="KAK4753488.1"/>
    </source>
</evidence>
<dbReference type="PANTHER" id="PTHR45880:SF1">
    <property type="entry name" value="RNA-BINDING MOTIF PROTEIN, X-LINKED 2"/>
    <property type="match status" value="1"/>
</dbReference>
<dbReference type="GO" id="GO:0003723">
    <property type="term" value="F:RNA binding"/>
    <property type="evidence" value="ECO:0007669"/>
    <property type="project" value="UniProtKB-UniRule"/>
</dbReference>
<keyword evidence="4 5" id="KW-0694">RNA-binding</keyword>